<comment type="caution">
    <text evidence="12">The sequence shown here is derived from an EMBL/GenBank/DDBJ whole genome shotgun (WGS) entry which is preliminary data.</text>
</comment>
<dbReference type="GO" id="GO:0004134">
    <property type="term" value="F:4-alpha-glucanotransferase activity"/>
    <property type="evidence" value="ECO:0007669"/>
    <property type="project" value="UniProtKB-EC"/>
</dbReference>
<dbReference type="Proteomes" id="UP000584642">
    <property type="component" value="Unassembled WGS sequence"/>
</dbReference>
<comment type="similarity">
    <text evidence="2 10">Belongs to the disproportionating enzyme family.</text>
</comment>
<dbReference type="PANTHER" id="PTHR32438">
    <property type="entry name" value="4-ALPHA-GLUCANOTRANSFERASE DPE1, CHLOROPLASTIC/AMYLOPLASTIC"/>
    <property type="match status" value="1"/>
</dbReference>
<reference evidence="12 13" key="1">
    <citation type="submission" date="2020-05" db="EMBL/GenBank/DDBJ databases">
        <title>Azospirillum oleiclasticum sp. nov, a nitrogen-fixing and heavy crude oil-emulsifying bacterium isolated from the crude oil of Yumen Oilfield.</title>
        <authorList>
            <person name="Wu D."/>
            <person name="Cai M."/>
            <person name="Zhang X."/>
        </authorList>
    </citation>
    <scope>NUCLEOTIDE SEQUENCE [LARGE SCALE GENOMIC DNA]</scope>
    <source>
        <strain evidence="12 13">ROY-1-1-2</strain>
    </source>
</reference>
<name>A0ABX2T5G3_9PROT</name>
<dbReference type="Pfam" id="PF02446">
    <property type="entry name" value="Glyco_hydro_77"/>
    <property type="match status" value="1"/>
</dbReference>
<dbReference type="RefSeq" id="WP_180280855.1">
    <property type="nucleotide sequence ID" value="NZ_JABFDB010000002.1"/>
</dbReference>
<dbReference type="EC" id="2.4.1.25" evidence="3 10"/>
<proteinExistence type="inferred from homology"/>
<organism evidence="12 13">
    <name type="scientific">Azospirillum oleiclasticum</name>
    <dbReference type="NCBI Taxonomy" id="2735135"/>
    <lineage>
        <taxon>Bacteria</taxon>
        <taxon>Pseudomonadati</taxon>
        <taxon>Pseudomonadota</taxon>
        <taxon>Alphaproteobacteria</taxon>
        <taxon>Rhodospirillales</taxon>
        <taxon>Azospirillaceae</taxon>
        <taxon>Azospirillum</taxon>
    </lineage>
</organism>
<keyword evidence="13" id="KW-1185">Reference proteome</keyword>
<keyword evidence="5 10" id="KW-0328">Glycosyltransferase</keyword>
<dbReference type="NCBIfam" id="TIGR00217">
    <property type="entry name" value="malQ"/>
    <property type="match status" value="1"/>
</dbReference>
<dbReference type="Pfam" id="PF21226">
    <property type="entry name" value="MalQ_N"/>
    <property type="match status" value="1"/>
</dbReference>
<keyword evidence="7 10" id="KW-0119">Carbohydrate metabolism</keyword>
<evidence type="ECO:0000256" key="6">
    <source>
        <dbReference type="ARBA" id="ARBA00022679"/>
    </source>
</evidence>
<dbReference type="InterPro" id="IPR017853">
    <property type="entry name" value="GH"/>
</dbReference>
<evidence type="ECO:0000256" key="1">
    <source>
        <dbReference type="ARBA" id="ARBA00000439"/>
    </source>
</evidence>
<protein>
    <recommendedName>
        <fullName evidence="4 10">4-alpha-glucanotransferase</fullName>
        <ecNumber evidence="3 10">2.4.1.25</ecNumber>
    </recommendedName>
    <alternativeName>
        <fullName evidence="8 10">Amylomaltase</fullName>
    </alternativeName>
    <alternativeName>
        <fullName evidence="9 10">Disproportionating enzyme</fullName>
    </alternativeName>
</protein>
<feature type="domain" description="MalQ N-terminal beta-sandwich" evidence="11">
    <location>
        <begin position="65"/>
        <end position="162"/>
    </location>
</feature>
<accession>A0ABX2T5G3</accession>
<keyword evidence="6 10" id="KW-0808">Transferase</keyword>
<evidence type="ECO:0000259" key="11">
    <source>
        <dbReference type="Pfam" id="PF21226"/>
    </source>
</evidence>
<sequence>MSELDRLAALVGIEPYFHDIFGARRDTGDATKRALIAAMGLGAGTDAEVAESLRTLEERAWSRLLPPVTVVTEGAPITVPVAARIGFDGAMLAWTLTEEGGAVHRGDIPFAAVADIDRRDVDGVAHHRRSLLLPVKPGLGYHTLTVSLGGGEPTSMRVIVAPERCVLPEEVAPQGGRCWGVGLQLYGLRSATDWGIGDFDDLGRFARTAGKLGATLVGLNPLHALFPADPGHFGPYSPSSRSFLNILYIDVEAVPDLAECEEARAMLAGDAFRHAIVAAREAELVDYLAVSRLKMPVLETLFHSFRARHLDLSTKRAAAFDRFRAEIGPALRRHAVFEALHEHFFLGESQLWSWQSWPAEFQDPDSPAVADFAGQHTERVLFYEWLQWEADRQLGAAAEVGRQAGLGIGFYRDLAVAVNPGGAAAWSDRTGLVQGASVGAPPDAFNLKGQNWGLSPLSPVGLVETAYEPFIEALRANMRHAGALRIDHVMALKHLFWIPADGSDGAYVEYPFEDLLRIVALESVRNRCVVIGEDLGTVPDGFRPALHDAGILSYRVLYFERDAAGDFLPPDDYPRRSMVTVSTHDLATFKGFWEGRDLDWRVRLDLYPDAAARDKDAWDRGADRWRLLRALNREGLRPPAYPNDEGDQPWSRPLSEAVHRFLAGSPGAIAMVQIEDALCEDEQPNLPGTTDQHPNWRRRLRLAVEELPGDDGVTALAAVLRAERVGPG</sequence>
<gene>
    <name evidence="12" type="primary">malQ</name>
    <name evidence="12" type="ORF">HND93_05075</name>
</gene>
<evidence type="ECO:0000313" key="12">
    <source>
        <dbReference type="EMBL" id="NYZ19075.1"/>
    </source>
</evidence>
<dbReference type="SUPFAM" id="SSF51445">
    <property type="entry name" value="(Trans)glycosidases"/>
    <property type="match status" value="1"/>
</dbReference>
<dbReference type="Gene3D" id="3.20.20.80">
    <property type="entry name" value="Glycosidases"/>
    <property type="match status" value="1"/>
</dbReference>
<evidence type="ECO:0000256" key="9">
    <source>
        <dbReference type="ARBA" id="ARBA00031501"/>
    </source>
</evidence>
<evidence type="ECO:0000256" key="10">
    <source>
        <dbReference type="RuleBase" id="RU361207"/>
    </source>
</evidence>
<comment type="catalytic activity">
    <reaction evidence="1 10">
        <text>Transfers a segment of a (1-&gt;4)-alpha-D-glucan to a new position in an acceptor, which may be glucose or a (1-&gt;4)-alpha-D-glucan.</text>
        <dbReference type="EC" id="2.4.1.25"/>
    </reaction>
</comment>
<evidence type="ECO:0000313" key="13">
    <source>
        <dbReference type="Proteomes" id="UP000584642"/>
    </source>
</evidence>
<dbReference type="InterPro" id="IPR048458">
    <property type="entry name" value="MalQ_N"/>
</dbReference>
<dbReference type="EMBL" id="JABFDB010000002">
    <property type="protein sequence ID" value="NYZ19075.1"/>
    <property type="molecule type" value="Genomic_DNA"/>
</dbReference>
<dbReference type="InterPro" id="IPR003385">
    <property type="entry name" value="Glyco_hydro_77"/>
</dbReference>
<evidence type="ECO:0000256" key="8">
    <source>
        <dbReference type="ARBA" id="ARBA00031423"/>
    </source>
</evidence>
<evidence type="ECO:0000256" key="5">
    <source>
        <dbReference type="ARBA" id="ARBA00022676"/>
    </source>
</evidence>
<dbReference type="PANTHER" id="PTHR32438:SF5">
    <property type="entry name" value="4-ALPHA-GLUCANOTRANSFERASE DPE1, CHLOROPLASTIC_AMYLOPLASTIC"/>
    <property type="match status" value="1"/>
</dbReference>
<evidence type="ECO:0000256" key="7">
    <source>
        <dbReference type="ARBA" id="ARBA00023277"/>
    </source>
</evidence>
<evidence type="ECO:0000256" key="3">
    <source>
        <dbReference type="ARBA" id="ARBA00012560"/>
    </source>
</evidence>
<evidence type="ECO:0000256" key="4">
    <source>
        <dbReference type="ARBA" id="ARBA00020295"/>
    </source>
</evidence>
<evidence type="ECO:0000256" key="2">
    <source>
        <dbReference type="ARBA" id="ARBA00005684"/>
    </source>
</evidence>